<evidence type="ECO:0000313" key="2">
    <source>
        <dbReference type="EMBL" id="RSL19017.1"/>
    </source>
</evidence>
<sequence>MNRSALFVAAMVATMFVKTGAIAQTNSLASLPSGVTQQLQWSGVDVDAEQFKGLRDLAVNALGMRAVVDRPNFAVLVAANGSLFEIYGPGSPDNFWRHGQGGLAVGFLTGDIATTLKAIQKSGGVLLGELKVLPKAGADGSDYAYQFFRAPDNRVYAIVQNKNYHAD</sequence>
<dbReference type="InterPro" id="IPR029068">
    <property type="entry name" value="Glyas_Bleomycin-R_OHBP_Dase"/>
</dbReference>
<dbReference type="RefSeq" id="WP_125487288.1">
    <property type="nucleotide sequence ID" value="NZ_RSDW01000001.1"/>
</dbReference>
<dbReference type="OrthoDB" id="9804944at2"/>
<gene>
    <name evidence="2" type="ORF">EDE15_4630</name>
</gene>
<name>A0A3R9PD31_9BACT</name>
<organism evidence="2 3">
    <name type="scientific">Edaphobacter aggregans</name>
    <dbReference type="NCBI Taxonomy" id="570835"/>
    <lineage>
        <taxon>Bacteria</taxon>
        <taxon>Pseudomonadati</taxon>
        <taxon>Acidobacteriota</taxon>
        <taxon>Terriglobia</taxon>
        <taxon>Terriglobales</taxon>
        <taxon>Acidobacteriaceae</taxon>
        <taxon>Edaphobacter</taxon>
    </lineage>
</organism>
<evidence type="ECO:0000256" key="1">
    <source>
        <dbReference type="SAM" id="SignalP"/>
    </source>
</evidence>
<accession>A0A3R9PD31</accession>
<dbReference type="Gene3D" id="3.10.180.10">
    <property type="entry name" value="2,3-Dihydroxybiphenyl 1,2-Dioxygenase, domain 1"/>
    <property type="match status" value="1"/>
</dbReference>
<dbReference type="AlphaFoldDB" id="A0A3R9PD31"/>
<feature type="chain" id="PRO_5018667537" description="VOC domain-containing protein" evidence="1">
    <location>
        <begin position="24"/>
        <end position="167"/>
    </location>
</feature>
<keyword evidence="3" id="KW-1185">Reference proteome</keyword>
<protein>
    <recommendedName>
        <fullName evidence="4">VOC domain-containing protein</fullName>
    </recommendedName>
</protein>
<dbReference type="EMBL" id="RSDW01000001">
    <property type="protein sequence ID" value="RSL19017.1"/>
    <property type="molecule type" value="Genomic_DNA"/>
</dbReference>
<feature type="signal peptide" evidence="1">
    <location>
        <begin position="1"/>
        <end position="23"/>
    </location>
</feature>
<comment type="caution">
    <text evidence="2">The sequence shown here is derived from an EMBL/GenBank/DDBJ whole genome shotgun (WGS) entry which is preliminary data.</text>
</comment>
<proteinExistence type="predicted"/>
<keyword evidence="1" id="KW-0732">Signal</keyword>
<evidence type="ECO:0008006" key="4">
    <source>
        <dbReference type="Google" id="ProtNLM"/>
    </source>
</evidence>
<dbReference type="SUPFAM" id="SSF54593">
    <property type="entry name" value="Glyoxalase/Bleomycin resistance protein/Dihydroxybiphenyl dioxygenase"/>
    <property type="match status" value="1"/>
</dbReference>
<evidence type="ECO:0000313" key="3">
    <source>
        <dbReference type="Proteomes" id="UP000269669"/>
    </source>
</evidence>
<dbReference type="Proteomes" id="UP000269669">
    <property type="component" value="Unassembled WGS sequence"/>
</dbReference>
<reference evidence="2 3" key="1">
    <citation type="submission" date="2018-12" db="EMBL/GenBank/DDBJ databases">
        <title>Sequencing of bacterial isolates from soil warming experiment in Harvard Forest, Massachusetts, USA.</title>
        <authorList>
            <person name="Deangelis K."/>
        </authorList>
    </citation>
    <scope>NUCLEOTIDE SEQUENCE [LARGE SCALE GENOMIC DNA]</scope>
    <source>
        <strain evidence="2 3">EB153</strain>
    </source>
</reference>